<keyword evidence="3" id="KW-0805">Transcription regulation</keyword>
<dbReference type="SMART" id="SM00066">
    <property type="entry name" value="GAL4"/>
    <property type="match status" value="1"/>
</dbReference>
<name>A0A8H8P9J5_9AGAM</name>
<evidence type="ECO:0000256" key="6">
    <source>
        <dbReference type="ARBA" id="ARBA00023242"/>
    </source>
</evidence>
<feature type="compositionally biased region" description="Low complexity" evidence="7">
    <location>
        <begin position="147"/>
        <end position="156"/>
    </location>
</feature>
<keyword evidence="2" id="KW-0862">Zinc</keyword>
<organism evidence="9 10">
    <name type="scientific">Rhizoctonia solani</name>
    <dbReference type="NCBI Taxonomy" id="456999"/>
    <lineage>
        <taxon>Eukaryota</taxon>
        <taxon>Fungi</taxon>
        <taxon>Dikarya</taxon>
        <taxon>Basidiomycota</taxon>
        <taxon>Agaricomycotina</taxon>
        <taxon>Agaricomycetes</taxon>
        <taxon>Cantharellales</taxon>
        <taxon>Ceratobasidiaceae</taxon>
        <taxon>Rhizoctonia</taxon>
    </lineage>
</organism>
<dbReference type="PROSITE" id="PS50048">
    <property type="entry name" value="ZN2_CY6_FUNGAL_2"/>
    <property type="match status" value="1"/>
</dbReference>
<sequence length="450" mass="50480">MPSRHGSVHSLNSPPTHSLLYTRSEMEMLGSQHPSLTNLDSIERYDMYDGQPPSTAASTFSDPSTVRPKRKQVKNACSACQRACKRCDVGRPCERCIKYGMAESCRDSQRKERKKGIKRGPYKKRDGMINELQRMSPKRISRIDVEPLPLQQQQPKPHLPRYRYNSSLQGPTIMRINLGHHVPEHTHHPSPSLVTTIPYPQSEPPILLELPPIRGARESLPAHSPPGLFAPRPAYPGLQSVSHVHLAVPIPRPVPTSPSITITLINLNRTKSRTTMNLTTRAASTRTTPPTSITTSINSRAGQRIPTAVVLPELQRVSAVVHELWFFSLAATQQQQQQYGYSQNHVSQQQDMAQGQAETGYSQHLNYSPGSSSINTYPTQPHQHINETNIQLQYSSMRSPMKMLHRGSIDATAGMVAHPHHHPHHSQQHHTHHQHQHHSQHAGNVQVQSN</sequence>
<dbReference type="EMBL" id="CP059673">
    <property type="protein sequence ID" value="QRW27665.1"/>
    <property type="molecule type" value="Genomic_DNA"/>
</dbReference>
<dbReference type="GO" id="GO:0003677">
    <property type="term" value="F:DNA binding"/>
    <property type="evidence" value="ECO:0007669"/>
    <property type="project" value="UniProtKB-KW"/>
</dbReference>
<feature type="compositionally biased region" description="Basic residues" evidence="7">
    <location>
        <begin position="418"/>
        <end position="440"/>
    </location>
</feature>
<dbReference type="InterPro" id="IPR050335">
    <property type="entry name" value="ERT1_acuK_gluconeogen_tf"/>
</dbReference>
<dbReference type="GeneID" id="67024542"/>
<feature type="region of interest" description="Disordered" evidence="7">
    <location>
        <begin position="417"/>
        <end position="450"/>
    </location>
</feature>
<feature type="domain" description="Zn(2)-C6 fungal-type" evidence="8">
    <location>
        <begin position="76"/>
        <end position="107"/>
    </location>
</feature>
<dbReference type="InterPro" id="IPR001138">
    <property type="entry name" value="Zn2Cys6_DnaBD"/>
</dbReference>
<dbReference type="Proteomes" id="UP000650533">
    <property type="component" value="Chromosome 16"/>
</dbReference>
<dbReference type="KEGG" id="rsx:RhiXN_02260"/>
<evidence type="ECO:0000313" key="10">
    <source>
        <dbReference type="Proteomes" id="UP000650533"/>
    </source>
</evidence>
<gene>
    <name evidence="9" type="ORF">RhiXN_02260</name>
</gene>
<evidence type="ECO:0000256" key="5">
    <source>
        <dbReference type="ARBA" id="ARBA00023163"/>
    </source>
</evidence>
<protein>
    <submittedName>
        <fullName evidence="9">Transcriptional regulatory protein</fullName>
    </submittedName>
</protein>
<evidence type="ECO:0000313" key="9">
    <source>
        <dbReference type="EMBL" id="QRW27665.1"/>
    </source>
</evidence>
<evidence type="ECO:0000256" key="2">
    <source>
        <dbReference type="ARBA" id="ARBA00022833"/>
    </source>
</evidence>
<proteinExistence type="predicted"/>
<evidence type="ECO:0000256" key="7">
    <source>
        <dbReference type="SAM" id="MobiDB-lite"/>
    </source>
</evidence>
<keyword evidence="5" id="KW-0804">Transcription</keyword>
<dbReference type="GO" id="GO:0008270">
    <property type="term" value="F:zinc ion binding"/>
    <property type="evidence" value="ECO:0007669"/>
    <property type="project" value="InterPro"/>
</dbReference>
<dbReference type="AlphaFoldDB" id="A0A8H8P9J5"/>
<accession>A0A8H8P9J5</accession>
<evidence type="ECO:0000256" key="4">
    <source>
        <dbReference type="ARBA" id="ARBA00023125"/>
    </source>
</evidence>
<evidence type="ECO:0000259" key="8">
    <source>
        <dbReference type="PROSITE" id="PS50048"/>
    </source>
</evidence>
<dbReference type="PANTHER" id="PTHR47659:SF7">
    <property type="entry name" value="FUNGAL TRANSCRIPTIONAL REGULATORY PROTEIN, N-TERMINAL DOMAIN-CONTAINING PROTEIN"/>
    <property type="match status" value="1"/>
</dbReference>
<keyword evidence="6" id="KW-0539">Nucleus</keyword>
<keyword evidence="4" id="KW-0238">DNA-binding</keyword>
<feature type="region of interest" description="Disordered" evidence="7">
    <location>
        <begin position="107"/>
        <end position="161"/>
    </location>
</feature>
<evidence type="ECO:0000256" key="3">
    <source>
        <dbReference type="ARBA" id="ARBA00023015"/>
    </source>
</evidence>
<keyword evidence="1" id="KW-0479">Metal-binding</keyword>
<dbReference type="CDD" id="cd00067">
    <property type="entry name" value="GAL4"/>
    <property type="match status" value="1"/>
</dbReference>
<evidence type="ECO:0000256" key="1">
    <source>
        <dbReference type="ARBA" id="ARBA00022723"/>
    </source>
</evidence>
<feature type="region of interest" description="Disordered" evidence="7">
    <location>
        <begin position="342"/>
        <end position="380"/>
    </location>
</feature>
<reference evidence="9" key="1">
    <citation type="submission" date="2020-05" db="EMBL/GenBank/DDBJ databases">
        <title>Evolutionary and genomic comparisons of hybrid uninucleate and nonhybrid Rhizoctonia fungi.</title>
        <authorList>
            <person name="Li C."/>
            <person name="Chen X."/>
        </authorList>
    </citation>
    <scope>NUCLEOTIDE SEQUENCE</scope>
    <source>
        <strain evidence="9">AG-1 IA</strain>
    </source>
</reference>
<dbReference type="PANTHER" id="PTHR47659">
    <property type="entry name" value="ZN(II)2CYS6 TRANSCRIPTION FACTOR (EUROFUNG)-RELATED"/>
    <property type="match status" value="1"/>
</dbReference>
<dbReference type="RefSeq" id="XP_043187902.1">
    <property type="nucleotide sequence ID" value="XM_043322079.1"/>
</dbReference>
<feature type="compositionally biased region" description="Basic residues" evidence="7">
    <location>
        <begin position="111"/>
        <end position="122"/>
    </location>
</feature>
<dbReference type="GO" id="GO:0000981">
    <property type="term" value="F:DNA-binding transcription factor activity, RNA polymerase II-specific"/>
    <property type="evidence" value="ECO:0007669"/>
    <property type="project" value="InterPro"/>
</dbReference>